<feature type="transmembrane region" description="Helical" evidence="7">
    <location>
        <begin position="89"/>
        <end position="107"/>
    </location>
</feature>
<dbReference type="GO" id="GO:0017004">
    <property type="term" value="P:cytochrome complex assembly"/>
    <property type="evidence" value="ECO:0007669"/>
    <property type="project" value="UniProtKB-KW"/>
</dbReference>
<dbReference type="GO" id="GO:0020037">
    <property type="term" value="F:heme binding"/>
    <property type="evidence" value="ECO:0007669"/>
    <property type="project" value="InterPro"/>
</dbReference>
<dbReference type="InterPro" id="IPR002541">
    <property type="entry name" value="Cyt_c_assembly"/>
</dbReference>
<proteinExistence type="inferred from homology"/>
<dbReference type="GO" id="GO:0005886">
    <property type="term" value="C:plasma membrane"/>
    <property type="evidence" value="ECO:0007669"/>
    <property type="project" value="TreeGrafter"/>
</dbReference>
<gene>
    <name evidence="9" type="primary">ccmC</name>
    <name evidence="9" type="ORF">GAPH_DBV009_022</name>
</gene>
<evidence type="ECO:0000256" key="7">
    <source>
        <dbReference type="SAM" id="Phobius"/>
    </source>
</evidence>
<evidence type="ECO:0000256" key="2">
    <source>
        <dbReference type="ARBA" id="ARBA00005840"/>
    </source>
</evidence>
<evidence type="ECO:0000256" key="4">
    <source>
        <dbReference type="ARBA" id="ARBA00022748"/>
    </source>
</evidence>
<dbReference type="GO" id="GO:0015232">
    <property type="term" value="F:heme transmembrane transporter activity"/>
    <property type="evidence" value="ECO:0007669"/>
    <property type="project" value="InterPro"/>
</dbReference>
<keyword evidence="5 7" id="KW-1133">Transmembrane helix</keyword>
<dbReference type="InterPro" id="IPR003557">
    <property type="entry name" value="Cyt_c_biogenesis_CcmC"/>
</dbReference>
<organism evidence="9">
    <name type="scientific">Galdieria phlegrea</name>
    <dbReference type="NCBI Taxonomy" id="1389228"/>
    <lineage>
        <taxon>Eukaryota</taxon>
        <taxon>Rhodophyta</taxon>
        <taxon>Bangiophyceae</taxon>
        <taxon>Galdieriales</taxon>
        <taxon>Galdieriaceae</taxon>
        <taxon>Galdieria</taxon>
    </lineage>
</organism>
<evidence type="ECO:0000256" key="1">
    <source>
        <dbReference type="ARBA" id="ARBA00004141"/>
    </source>
</evidence>
<evidence type="ECO:0000256" key="3">
    <source>
        <dbReference type="ARBA" id="ARBA00022692"/>
    </source>
</evidence>
<evidence type="ECO:0000259" key="8">
    <source>
        <dbReference type="Pfam" id="PF01578"/>
    </source>
</evidence>
<name>A0A7H0WB56_9RHOD</name>
<dbReference type="EMBL" id="MT270116">
    <property type="protein sequence ID" value="QNR39785.1"/>
    <property type="molecule type" value="Genomic_DNA"/>
</dbReference>
<dbReference type="GeneID" id="63062074"/>
<keyword evidence="9" id="KW-0496">Mitochondrion</keyword>
<dbReference type="PANTHER" id="PTHR30071:SF1">
    <property type="entry name" value="CYTOCHROME B_B6 PROTEIN-RELATED"/>
    <property type="match status" value="1"/>
</dbReference>
<reference evidence="9" key="1">
    <citation type="journal article" date="2020" name="BMC Evol. Biol.">
        <title>Potential causes and consequences of rapid mitochondrial genome evolution in thermoacidophilic Galdieria (Rhodophyta).</title>
        <authorList>
            <person name="Cho C.H."/>
            <person name="Park S.I."/>
            <person name="Ciniglia C."/>
            <person name="Yang E.C."/>
            <person name="Graf L."/>
            <person name="Bhattacharya D."/>
            <person name="Yoon H.S."/>
        </authorList>
    </citation>
    <scope>NUCLEOTIDE SEQUENCE</scope>
    <source>
        <strain evidence="9">DBV 009</strain>
    </source>
</reference>
<keyword evidence="4" id="KW-0201">Cytochrome c-type biogenesis</keyword>
<dbReference type="InterPro" id="IPR045062">
    <property type="entry name" value="Cyt_c_biogenesis_CcsA/CcmC"/>
</dbReference>
<evidence type="ECO:0000256" key="5">
    <source>
        <dbReference type="ARBA" id="ARBA00022989"/>
    </source>
</evidence>
<dbReference type="RefSeq" id="YP_010007611.1">
    <property type="nucleotide sequence ID" value="NC_053318.1"/>
</dbReference>
<dbReference type="PRINTS" id="PR01386">
    <property type="entry name" value="CCMCBIOGNSIS"/>
</dbReference>
<dbReference type="Pfam" id="PF01578">
    <property type="entry name" value="Cytochrom_C_asm"/>
    <property type="match status" value="1"/>
</dbReference>
<dbReference type="AlphaFoldDB" id="A0A7H0WB56"/>
<feature type="domain" description="Cytochrome c assembly protein" evidence="8">
    <location>
        <begin position="17"/>
        <end position="138"/>
    </location>
</feature>
<accession>A0A7H0WB56</accession>
<comment type="similarity">
    <text evidence="2">Belongs to the CcmC/CycZ/HelC family.</text>
</comment>
<sequence>MYGVIGIMMIMTLRMEEVMGVHVGMSWLGIVSSIMMGIMGGVYSVSGNEKSMEWMEKIREESKMYVSMSIVTGMIWSKEVWSEWWVRDVRNVSMLVLWMIIIIMGRIKRKEIKSMLGLMVMINMPIIKYSVEWWNTMHQPMSISEWGGSMGRKEIEEIIKVIMIGVSISMEKQRNMRRREANTGKL</sequence>
<comment type="subcellular location">
    <subcellularLocation>
        <location evidence="1">Membrane</location>
        <topology evidence="1">Multi-pass membrane protein</topology>
    </subcellularLocation>
</comment>
<keyword evidence="6 7" id="KW-0472">Membrane</keyword>
<dbReference type="PANTHER" id="PTHR30071">
    <property type="entry name" value="HEME EXPORTER PROTEIN C"/>
    <property type="match status" value="1"/>
</dbReference>
<evidence type="ECO:0000256" key="6">
    <source>
        <dbReference type="ARBA" id="ARBA00023136"/>
    </source>
</evidence>
<protein>
    <submittedName>
        <fullName evidence="9">C1 cytochrome ABC transporter subunit</fullName>
    </submittedName>
</protein>
<evidence type="ECO:0000313" key="9">
    <source>
        <dbReference type="EMBL" id="QNR39785.1"/>
    </source>
</evidence>
<geneLocation type="mitochondrion" evidence="9"/>
<feature type="transmembrane region" description="Helical" evidence="7">
    <location>
        <begin position="21"/>
        <end position="45"/>
    </location>
</feature>
<keyword evidence="3 7" id="KW-0812">Transmembrane</keyword>